<dbReference type="OrthoDB" id="5842784at2759"/>
<reference evidence="3" key="1">
    <citation type="submission" date="2017-02" db="UniProtKB">
        <authorList>
            <consortium name="WormBaseParasite"/>
        </authorList>
    </citation>
    <scope>IDENTIFICATION</scope>
</reference>
<proteinExistence type="predicted"/>
<accession>A0A0M3K2G8</accession>
<dbReference type="WBParaSite" id="ASIM_0001511301-mRNA-1">
    <property type="protein sequence ID" value="ASIM_0001511301-mRNA-1"/>
    <property type="gene ID" value="ASIM_0001511301"/>
</dbReference>
<name>A0A0M3K2G8_ANISI</name>
<evidence type="ECO:0000313" key="3">
    <source>
        <dbReference type="WBParaSite" id="ASIM_0001511301-mRNA-1"/>
    </source>
</evidence>
<dbReference type="Proteomes" id="UP000267096">
    <property type="component" value="Unassembled WGS sequence"/>
</dbReference>
<organism evidence="3">
    <name type="scientific">Anisakis simplex</name>
    <name type="common">Herring worm</name>
    <dbReference type="NCBI Taxonomy" id="6269"/>
    <lineage>
        <taxon>Eukaryota</taxon>
        <taxon>Metazoa</taxon>
        <taxon>Ecdysozoa</taxon>
        <taxon>Nematoda</taxon>
        <taxon>Chromadorea</taxon>
        <taxon>Rhabditida</taxon>
        <taxon>Spirurina</taxon>
        <taxon>Ascaridomorpha</taxon>
        <taxon>Ascaridoidea</taxon>
        <taxon>Anisakidae</taxon>
        <taxon>Anisakis</taxon>
        <taxon>Anisakis simplex complex</taxon>
    </lineage>
</organism>
<reference evidence="1 2" key="2">
    <citation type="submission" date="2018-11" db="EMBL/GenBank/DDBJ databases">
        <authorList>
            <consortium name="Pathogen Informatics"/>
        </authorList>
    </citation>
    <scope>NUCLEOTIDE SEQUENCE [LARGE SCALE GENOMIC DNA]</scope>
</reference>
<protein>
    <submittedName>
        <fullName evidence="3">Epidermal patterning factor-like protein</fullName>
    </submittedName>
</protein>
<keyword evidence="2" id="KW-1185">Reference proteome</keyword>
<sequence length="91" mass="10362">MIYGDVHETPICFPIVKHSNGDKIEESHGKPMQYDRFTCGKQECNVCRCDISRGYKLSSASPNAECVMNCPITKHSYNRCFKIGTAKICYY</sequence>
<dbReference type="AlphaFoldDB" id="A0A0M3K2G8"/>
<evidence type="ECO:0000313" key="1">
    <source>
        <dbReference type="EMBL" id="VDK52648.1"/>
    </source>
</evidence>
<gene>
    <name evidence="1" type="ORF">ASIM_LOCUS14523</name>
</gene>
<dbReference type="EMBL" id="UYRR01031798">
    <property type="protein sequence ID" value="VDK52648.1"/>
    <property type="molecule type" value="Genomic_DNA"/>
</dbReference>
<evidence type="ECO:0000313" key="2">
    <source>
        <dbReference type="Proteomes" id="UP000267096"/>
    </source>
</evidence>